<dbReference type="GO" id="GO:0003676">
    <property type="term" value="F:nucleic acid binding"/>
    <property type="evidence" value="ECO:0007669"/>
    <property type="project" value="InterPro"/>
</dbReference>
<evidence type="ECO:0000256" key="1">
    <source>
        <dbReference type="SAM" id="MobiDB-lite"/>
    </source>
</evidence>
<protein>
    <recommendedName>
        <fullName evidence="2">Exonuclease domain-containing protein</fullName>
    </recommendedName>
</protein>
<feature type="compositionally biased region" description="Pro residues" evidence="1">
    <location>
        <begin position="341"/>
        <end position="353"/>
    </location>
</feature>
<feature type="domain" description="Exonuclease" evidence="2">
    <location>
        <begin position="743"/>
        <end position="923"/>
    </location>
</feature>
<feature type="region of interest" description="Disordered" evidence="1">
    <location>
        <begin position="497"/>
        <end position="516"/>
    </location>
</feature>
<dbReference type="Proteomes" id="UP000355283">
    <property type="component" value="Unassembled WGS sequence"/>
</dbReference>
<dbReference type="GO" id="GO:0004535">
    <property type="term" value="F:poly(A)-specific ribonuclease activity"/>
    <property type="evidence" value="ECO:0007669"/>
    <property type="project" value="TreeGrafter"/>
</dbReference>
<dbReference type="SMART" id="SM00479">
    <property type="entry name" value="EXOIII"/>
    <property type="match status" value="1"/>
</dbReference>
<dbReference type="InterPro" id="IPR050785">
    <property type="entry name" value="PAN2-PAN3_catalytic_subunit"/>
</dbReference>
<proteinExistence type="predicted"/>
<evidence type="ECO:0000259" key="2">
    <source>
        <dbReference type="SMART" id="SM00479"/>
    </source>
</evidence>
<evidence type="ECO:0000313" key="3">
    <source>
        <dbReference type="EMBL" id="TFJ83608.1"/>
    </source>
</evidence>
<dbReference type="GO" id="GO:0000289">
    <property type="term" value="P:nuclear-transcribed mRNA poly(A) tail shortening"/>
    <property type="evidence" value="ECO:0007669"/>
    <property type="project" value="TreeGrafter"/>
</dbReference>
<feature type="compositionally biased region" description="Pro residues" evidence="1">
    <location>
        <begin position="384"/>
        <end position="393"/>
    </location>
</feature>
<reference evidence="3 4" key="1">
    <citation type="submission" date="2019-01" db="EMBL/GenBank/DDBJ databases">
        <title>Nuclear Genome Assembly of the Microalgal Biofuel strain Nannochloropsis salina CCMP1776.</title>
        <authorList>
            <person name="Hovde B."/>
        </authorList>
    </citation>
    <scope>NUCLEOTIDE SEQUENCE [LARGE SCALE GENOMIC DNA]</scope>
    <source>
        <strain evidence="3 4">CCMP1776</strain>
    </source>
</reference>
<feature type="region of interest" description="Disordered" evidence="1">
    <location>
        <begin position="678"/>
        <end position="700"/>
    </location>
</feature>
<feature type="region of interest" description="Disordered" evidence="1">
    <location>
        <begin position="327"/>
        <end position="395"/>
    </location>
</feature>
<feature type="region of interest" description="Disordered" evidence="1">
    <location>
        <begin position="252"/>
        <end position="282"/>
    </location>
</feature>
<sequence length="952" mass="103170">MSVQDFLGYVPNRYYQYPAHSLLYGSAGKEAYRVVDPRRKEDGTESGRREDLGEDVGRQEGGAGREDAGEETRPPRYRRVQIDFSVRGLDGFEFGRYNRTPLVGLENVLPNTYTNAILQMMFFVPEMKAAVRRHQYLRVCWEDEKSIVCEMAFLFHMLETASAHVSFHAGKSSAPSRTSTTEAKKALPPALAPALPPALPPCQSSNFLRVFRHVPEVVALDLLEASTATPVHQRAEGAHRFFLSQLHGMEAQEREKGVAKEGGAGAEGGKEGSGEGGREGGREESVVDALYGYTVHTTNTFLHPLGLPPVTLTTRSFILELVHPRSLARGAGGSPSSSPSSLPPPATSSPPPLSLGTEAVPSKRERLTSALTSRNAAVTATTGGPPPLPPPLPTFSQVLHASLRRESRSRGWCDASKSYEPLKQERKIASLPTLLACHAGVTVGTGAGVARRIWHQLNPLGGPWLPERVRIRVGGKGGRKKGEGGGQVVVWEQVVDPERGGEGGKEGGEEGGGEEAKEEFWVGTSDGKTVKWAEEFQDVGTGEKEVVEKEYELVSLVSFVQGRGGEDGKGGGRVGASTVGKSDTNVTEGHLLLHVKVPMEGVEEGGGEDGRGTDPEWQWYIVNDFLVEATILEDALGFLPTWKEPCILLYRDRTSTAAAHAAWLEQLRAVGARVAGGGKREVDEEKAENDSSTDASGAGGLAVGSLPPSIPVSIFASPSLSTATPLPPTFTPLTPEALPGRGDLVGIDAEFVQLEMETASVLETGARVVFKEGRQALARLSLLDVRSDQVMVDDYVLPSEPVMDYLTRFSGIVPEDLDPSLSRHHLVTARTAYLKLRCLIDRGVILVGHGLKKDFRIINVYVPPAQVIDTVDLWCLEGQRKISLRFLAAYLLGESIQGETHDSIEDARTAVRLYQKWEEAKKEGKLAQVLNGVYEYGRTTGWKLQQQGLPKE</sequence>
<dbReference type="Gene3D" id="3.30.420.10">
    <property type="entry name" value="Ribonuclease H-like superfamily/Ribonuclease H"/>
    <property type="match status" value="1"/>
</dbReference>
<organism evidence="3 4">
    <name type="scientific">Nannochloropsis salina CCMP1776</name>
    <dbReference type="NCBI Taxonomy" id="1027361"/>
    <lineage>
        <taxon>Eukaryota</taxon>
        <taxon>Sar</taxon>
        <taxon>Stramenopiles</taxon>
        <taxon>Ochrophyta</taxon>
        <taxon>Eustigmatophyceae</taxon>
        <taxon>Eustigmatales</taxon>
        <taxon>Monodopsidaceae</taxon>
        <taxon>Microchloropsis</taxon>
        <taxon>Microchloropsis salina</taxon>
    </lineage>
</organism>
<dbReference type="InterPro" id="IPR036397">
    <property type="entry name" value="RNaseH_sf"/>
</dbReference>
<dbReference type="GO" id="GO:0031251">
    <property type="term" value="C:PAN complex"/>
    <property type="evidence" value="ECO:0007669"/>
    <property type="project" value="TreeGrafter"/>
</dbReference>
<feature type="compositionally biased region" description="Basic and acidic residues" evidence="1">
    <location>
        <begin position="35"/>
        <end position="74"/>
    </location>
</feature>
<dbReference type="Gene3D" id="3.90.70.10">
    <property type="entry name" value="Cysteine proteinases"/>
    <property type="match status" value="1"/>
</dbReference>
<dbReference type="EMBL" id="SDOX01000021">
    <property type="protein sequence ID" value="TFJ83608.1"/>
    <property type="molecule type" value="Genomic_DNA"/>
</dbReference>
<dbReference type="FunFam" id="3.30.420.10:FF:000175">
    <property type="entry name" value="RNA exonuclease 5"/>
    <property type="match status" value="1"/>
</dbReference>
<dbReference type="GO" id="GO:0000932">
    <property type="term" value="C:P-body"/>
    <property type="evidence" value="ECO:0007669"/>
    <property type="project" value="TreeGrafter"/>
</dbReference>
<gene>
    <name evidence="3" type="ORF">NSK_004713</name>
</gene>
<dbReference type="PANTHER" id="PTHR15728">
    <property type="entry name" value="DEADENYLATION COMPLEX CATALYTIC SUBUNIT PAN2"/>
    <property type="match status" value="1"/>
</dbReference>
<accession>A0A4D9D4P1</accession>
<name>A0A4D9D4P1_9STRA</name>
<keyword evidence="4" id="KW-1185">Reference proteome</keyword>
<evidence type="ECO:0000313" key="4">
    <source>
        <dbReference type="Proteomes" id="UP000355283"/>
    </source>
</evidence>
<feature type="compositionally biased region" description="Basic and acidic residues" evidence="1">
    <location>
        <begin position="268"/>
        <end position="282"/>
    </location>
</feature>
<dbReference type="InterPro" id="IPR038765">
    <property type="entry name" value="Papain-like_cys_pep_sf"/>
</dbReference>
<comment type="caution">
    <text evidence="3">The sequence shown here is derived from an EMBL/GenBank/DDBJ whole genome shotgun (WGS) entry which is preliminary data.</text>
</comment>
<dbReference type="InterPro" id="IPR028881">
    <property type="entry name" value="PAN2_UCH_dom"/>
</dbReference>
<dbReference type="AlphaFoldDB" id="A0A4D9D4P1"/>
<feature type="region of interest" description="Disordered" evidence="1">
    <location>
        <begin position="35"/>
        <end position="75"/>
    </location>
</feature>
<feature type="compositionally biased region" description="Low complexity" evidence="1">
    <location>
        <begin position="327"/>
        <end position="340"/>
    </location>
</feature>
<dbReference type="PANTHER" id="PTHR15728:SF0">
    <property type="entry name" value="PAN2-PAN3 DEADENYLATION COMPLEX CATALYTIC SUBUNIT PAN2"/>
    <property type="match status" value="1"/>
</dbReference>
<dbReference type="Pfam" id="PF00929">
    <property type="entry name" value="RNase_T"/>
    <property type="match status" value="1"/>
</dbReference>
<dbReference type="OrthoDB" id="16516at2759"/>
<dbReference type="SUPFAM" id="SSF54001">
    <property type="entry name" value="Cysteine proteinases"/>
    <property type="match status" value="1"/>
</dbReference>
<feature type="compositionally biased region" description="Polar residues" evidence="1">
    <location>
        <begin position="369"/>
        <end position="380"/>
    </location>
</feature>
<dbReference type="InterPro" id="IPR012337">
    <property type="entry name" value="RNaseH-like_sf"/>
</dbReference>
<dbReference type="SUPFAM" id="SSF53098">
    <property type="entry name" value="Ribonuclease H-like"/>
    <property type="match status" value="1"/>
</dbReference>
<dbReference type="CDD" id="cd06143">
    <property type="entry name" value="PAN2_exo"/>
    <property type="match status" value="1"/>
</dbReference>
<dbReference type="Pfam" id="PF13423">
    <property type="entry name" value="UCH_1"/>
    <property type="match status" value="2"/>
</dbReference>
<dbReference type="InterPro" id="IPR013520">
    <property type="entry name" value="Ribonucl_H"/>
</dbReference>